<dbReference type="PANTHER" id="PTHR12815:SF47">
    <property type="entry name" value="TRANSLOCATION AND ASSEMBLY MODULE SUBUNIT TAMA"/>
    <property type="match status" value="1"/>
</dbReference>
<dbReference type="EMBL" id="LMTZ01000152">
    <property type="protein sequence ID" value="KST62589.1"/>
    <property type="molecule type" value="Genomic_DNA"/>
</dbReference>
<evidence type="ECO:0000313" key="10">
    <source>
        <dbReference type="EMBL" id="KST62589.1"/>
    </source>
</evidence>
<evidence type="ECO:0000256" key="3">
    <source>
        <dbReference type="ARBA" id="ARBA00022729"/>
    </source>
</evidence>
<dbReference type="GO" id="GO:0019867">
    <property type="term" value="C:outer membrane"/>
    <property type="evidence" value="ECO:0007669"/>
    <property type="project" value="InterPro"/>
</dbReference>
<dbReference type="PROSITE" id="PS51779">
    <property type="entry name" value="POTRA"/>
    <property type="match status" value="2"/>
</dbReference>
<feature type="domain" description="POTRA" evidence="8">
    <location>
        <begin position="52"/>
        <end position="123"/>
    </location>
</feature>
<dbReference type="InterPro" id="IPR000184">
    <property type="entry name" value="Bac_surfAg_D15"/>
</dbReference>
<dbReference type="InterPro" id="IPR039910">
    <property type="entry name" value="D15-like"/>
</dbReference>
<reference evidence="10 11" key="1">
    <citation type="journal article" date="2015" name="Genome Announc.">
        <title>Draft Genome of the Euendolithic (true boring) Cyanobacterium Mastigocoleus testarum strain BC008.</title>
        <authorList>
            <person name="Guida B.S."/>
            <person name="Garcia-Pichel F."/>
        </authorList>
    </citation>
    <scope>NUCLEOTIDE SEQUENCE [LARGE SCALE GENOMIC DNA]</scope>
    <source>
        <strain evidence="10 11">BC008</strain>
    </source>
</reference>
<keyword evidence="4" id="KW-0472">Membrane</keyword>
<evidence type="ECO:0000259" key="8">
    <source>
        <dbReference type="PROSITE" id="PS51779"/>
    </source>
</evidence>
<gene>
    <name evidence="9" type="ORF">BC008_10295</name>
    <name evidence="10" type="ORF">BC008_10490</name>
</gene>
<dbReference type="Proteomes" id="UP000053372">
    <property type="component" value="Unassembled WGS sequence"/>
</dbReference>
<comment type="caution">
    <text evidence="10">The sequence shown here is derived from an EMBL/GenBank/DDBJ whole genome shotgun (WGS) entry which is preliminary data.</text>
</comment>
<comment type="subcellular location">
    <subcellularLocation>
        <location evidence="1">Membrane</location>
    </subcellularLocation>
</comment>
<dbReference type="Gene3D" id="2.40.160.50">
    <property type="entry name" value="membrane protein fhac: a member of the omp85/tpsb transporter family"/>
    <property type="match status" value="1"/>
</dbReference>
<dbReference type="InterPro" id="IPR034746">
    <property type="entry name" value="POTRA"/>
</dbReference>
<dbReference type="Pfam" id="PF08479">
    <property type="entry name" value="POTRA_2"/>
    <property type="match status" value="1"/>
</dbReference>
<dbReference type="InterPro" id="IPR010827">
    <property type="entry name" value="BamA/TamA_POTRA"/>
</dbReference>
<evidence type="ECO:0000256" key="4">
    <source>
        <dbReference type="ARBA" id="ARBA00023136"/>
    </source>
</evidence>
<keyword evidence="11" id="KW-1185">Reference proteome</keyword>
<keyword evidence="3 7" id="KW-0732">Signal</keyword>
<protein>
    <recommendedName>
        <fullName evidence="8">POTRA domain-containing protein</fullName>
    </recommendedName>
</protein>
<dbReference type="InterPro" id="IPR013686">
    <property type="entry name" value="Polypept-transport_assoc_ShlB"/>
</dbReference>
<name>A0A0V7ZDR2_9CYAN</name>
<feature type="compositionally biased region" description="Low complexity" evidence="6">
    <location>
        <begin position="30"/>
        <end position="42"/>
    </location>
</feature>
<dbReference type="OrthoDB" id="9776356at2"/>
<keyword evidence="5" id="KW-0998">Cell outer membrane</keyword>
<dbReference type="PANTHER" id="PTHR12815">
    <property type="entry name" value="SORTING AND ASSEMBLY MACHINERY SAMM50 PROTEIN FAMILY MEMBER"/>
    <property type="match status" value="1"/>
</dbReference>
<feature type="chain" id="PRO_5007438766" description="POTRA domain-containing protein" evidence="7">
    <location>
        <begin position="29"/>
        <end position="652"/>
    </location>
</feature>
<evidence type="ECO:0000256" key="1">
    <source>
        <dbReference type="ARBA" id="ARBA00004370"/>
    </source>
</evidence>
<dbReference type="RefSeq" id="WP_027843583.1">
    <property type="nucleotide sequence ID" value="NZ_LMTZ01000152.1"/>
</dbReference>
<evidence type="ECO:0000313" key="11">
    <source>
        <dbReference type="Proteomes" id="UP000053372"/>
    </source>
</evidence>
<proteinExistence type="predicted"/>
<dbReference type="AlphaFoldDB" id="A0A0V7ZDR2"/>
<evidence type="ECO:0000256" key="2">
    <source>
        <dbReference type="ARBA" id="ARBA00022692"/>
    </source>
</evidence>
<feature type="signal peptide" evidence="7">
    <location>
        <begin position="1"/>
        <end position="28"/>
    </location>
</feature>
<evidence type="ECO:0000256" key="6">
    <source>
        <dbReference type="SAM" id="MobiDB-lite"/>
    </source>
</evidence>
<sequence>MKNLYLLSISLFSAATLNYFSFTPAAKAQTTSRNNNSLSSTETKQKPEQDQVMVSEVVIEGVEEELKQKISKVIQVQAGQTITRDRLEQDINAIFAIGNFANVRVIPKDTPLGVKITFVVEPNPTLRRVTVKGSNVVPQKVIDKSFSQQYGKIINFREFQKGVKNLNQWYQDNGYVLAQTIAPPSFNSDGSVTLAVAEGIIEDIKIQFINEEGKEKDAEGKPIKGRTQKYVITREMQLKPGQVFKREVAQKDLQRIASLGIFNDLNLKFNPGKDPQKVVLVVNLREGKNISLTPTGGFSSRSGLFASGNFQAQNIGGRNQKFGTNVEVSRRDLTFDVNFSDPWIAGDPYRTSYKVGAFRKRSFSQIFDGGETDVELPNGDNPRVFRTGGNIIFRRPLSKNVFEKSDWVASAGLKYQKIAIRDSDGNLNAKDELGNDLSFSGDGEDDLFSIPLALVRDKRNNPLRPTKGSFLSLSSEQSIPIGDGNILSNKLRGNYSFYVPTHLTKFTKGCRNSKSNSKTDKCPQAFAFNLQAGTVLGDLPPYEAFSLGGLNSVRGFAEGDLGSARSFVQASAEYRFPVLSFLGGTVFFDAATDLGSSSSVVGNPGGARDKSGSGFGYGAGLRIQSPLGPVRLDYGFNNDGESRIQFGLGERF</sequence>
<organism evidence="10 11">
    <name type="scientific">Mastigocoleus testarum BC008</name>
    <dbReference type="NCBI Taxonomy" id="371196"/>
    <lineage>
        <taxon>Bacteria</taxon>
        <taxon>Bacillati</taxon>
        <taxon>Cyanobacteriota</taxon>
        <taxon>Cyanophyceae</taxon>
        <taxon>Nostocales</taxon>
        <taxon>Hapalosiphonaceae</taxon>
        <taxon>Mastigocoleus</taxon>
    </lineage>
</organism>
<dbReference type="Gene3D" id="3.10.20.310">
    <property type="entry name" value="membrane protein fhac"/>
    <property type="match status" value="3"/>
</dbReference>
<accession>A0A0V7ZDR2</accession>
<dbReference type="Pfam" id="PF01103">
    <property type="entry name" value="Omp85"/>
    <property type="match status" value="1"/>
</dbReference>
<evidence type="ECO:0000256" key="5">
    <source>
        <dbReference type="ARBA" id="ARBA00023237"/>
    </source>
</evidence>
<dbReference type="EMBL" id="LMTZ01000153">
    <property type="protein sequence ID" value="KST62551.1"/>
    <property type="molecule type" value="Genomic_DNA"/>
</dbReference>
<keyword evidence="2" id="KW-0812">Transmembrane</keyword>
<feature type="domain" description="POTRA" evidence="8">
    <location>
        <begin position="124"/>
        <end position="199"/>
    </location>
</feature>
<evidence type="ECO:0000256" key="7">
    <source>
        <dbReference type="SAM" id="SignalP"/>
    </source>
</evidence>
<evidence type="ECO:0000313" key="9">
    <source>
        <dbReference type="EMBL" id="KST62551.1"/>
    </source>
</evidence>
<feature type="region of interest" description="Disordered" evidence="6">
    <location>
        <begin position="30"/>
        <end position="49"/>
    </location>
</feature>
<dbReference type="Pfam" id="PF07244">
    <property type="entry name" value="POTRA"/>
    <property type="match status" value="2"/>
</dbReference>